<protein>
    <recommendedName>
        <fullName evidence="1">SseB protein N-terminal domain-containing protein</fullName>
    </recommendedName>
</protein>
<feature type="domain" description="SseB protein N-terminal" evidence="1">
    <location>
        <begin position="10"/>
        <end position="118"/>
    </location>
</feature>
<reference evidence="3" key="2">
    <citation type="submission" date="2016-01" db="EMBL/GenBank/DDBJ databases">
        <title>First complete genome sequence of a species in the genus Microterricola, an extremophilic cold active enzyme producing strain ERGS5:02 isolated from Sikkim Himalaya.</title>
        <authorList>
            <person name="Kumar R."/>
            <person name="Singh D."/>
            <person name="Swarnkar M.K."/>
        </authorList>
    </citation>
    <scope>NUCLEOTIDE SEQUENCE [LARGE SCALE GENOMIC DNA]</scope>
    <source>
        <strain evidence="3">ERGS5:02</strain>
    </source>
</reference>
<dbReference type="OrthoDB" id="4963989at2"/>
<evidence type="ECO:0000313" key="2">
    <source>
        <dbReference type="EMBL" id="AMB57665.1"/>
    </source>
</evidence>
<evidence type="ECO:0000313" key="3">
    <source>
        <dbReference type="Proteomes" id="UP000058305"/>
    </source>
</evidence>
<proteinExistence type="predicted"/>
<reference evidence="2 3" key="1">
    <citation type="journal article" date="2016" name="J. Biotechnol.">
        <title>First complete genome sequence of a species in the genus Microterricola, an extremophilic cold active enzyme producing bacterial strain ERGS5:02 isolated from Sikkim Himalaya.</title>
        <authorList>
            <person name="Himanshu"/>
            <person name="Swarnkar M.K."/>
            <person name="Singh D."/>
            <person name="Kumar R."/>
        </authorList>
    </citation>
    <scope>NUCLEOTIDE SEQUENCE [LARGE SCALE GENOMIC DNA]</scope>
    <source>
        <strain evidence="2 3">ERGS5:02</strain>
    </source>
</reference>
<dbReference type="InterPro" id="IPR009839">
    <property type="entry name" value="SseB_N"/>
</dbReference>
<dbReference type="KEGG" id="mvd:AWU67_00965"/>
<dbReference type="Pfam" id="PF07179">
    <property type="entry name" value="SseB"/>
    <property type="match status" value="1"/>
</dbReference>
<accession>A0A120I063</accession>
<sequence>MSAARPATALERAIARAQQGSISPVTLLWTLSASEIVLLGMEKPPAGALPSSPFLLEDGAKTLLALFTHEDRAQPFLEANPATAPVSGMTVLTRLPDGLGIIVNPGSRLGCEIPAASISEFVEELLSTVIEGSDHAARADAHAVGLRPRIASPCTAQLV</sequence>
<keyword evidence="3" id="KW-1185">Reference proteome</keyword>
<dbReference type="Proteomes" id="UP000058305">
    <property type="component" value="Chromosome"/>
</dbReference>
<dbReference type="EMBL" id="CP014145">
    <property type="protein sequence ID" value="AMB57665.1"/>
    <property type="molecule type" value="Genomic_DNA"/>
</dbReference>
<dbReference type="AlphaFoldDB" id="A0A120I063"/>
<organism evidence="2 3">
    <name type="scientific">Microterricola viridarii</name>
    <dbReference type="NCBI Taxonomy" id="412690"/>
    <lineage>
        <taxon>Bacteria</taxon>
        <taxon>Bacillati</taxon>
        <taxon>Actinomycetota</taxon>
        <taxon>Actinomycetes</taxon>
        <taxon>Micrococcales</taxon>
        <taxon>Microbacteriaceae</taxon>
        <taxon>Microterricola</taxon>
    </lineage>
</organism>
<evidence type="ECO:0000259" key="1">
    <source>
        <dbReference type="Pfam" id="PF07179"/>
    </source>
</evidence>
<gene>
    <name evidence="2" type="ORF">AWU67_00965</name>
</gene>
<dbReference type="RefSeq" id="WP_067225631.1">
    <property type="nucleotide sequence ID" value="NZ_CP014145.1"/>
</dbReference>
<name>A0A120I063_9MICO</name>